<feature type="region of interest" description="Disordered" evidence="1">
    <location>
        <begin position="1"/>
        <end position="34"/>
    </location>
</feature>
<accession>A0AAE3XA45</accession>
<name>A0AAE3XA45_9DEIO</name>
<reference evidence="2" key="1">
    <citation type="submission" date="2023-07" db="EMBL/GenBank/DDBJ databases">
        <title>Sorghum-associated microbial communities from plants grown in Nebraska, USA.</title>
        <authorList>
            <person name="Schachtman D."/>
        </authorList>
    </citation>
    <scope>NUCLEOTIDE SEQUENCE</scope>
    <source>
        <strain evidence="2">BE330</strain>
    </source>
</reference>
<sequence>MSAISRPTSRTSDALSPRDEPAREPARPAQQAHPSWQFHDQFDLWIEWMERDSSGVWHAAQPVTHRTFRTREDTLKHAERVIQRGEFPMERAMPVTLVRNRREALLSAFREAEGDGVTLIRDLTFPVGEYGLMVRVTRERQAQPVRAAFASAANPLRSLIGQPVKLTVLIEHPYDVLSRAQGPLDVSDRAARIGEDTQLFSASAQVSGLPYQSATVTVPRGLLKKPLLYRFERLPEGGEG</sequence>
<feature type="compositionally biased region" description="Polar residues" evidence="1">
    <location>
        <begin position="1"/>
        <end position="14"/>
    </location>
</feature>
<gene>
    <name evidence="2" type="ORF">J2Y00_000271</name>
</gene>
<proteinExistence type="predicted"/>
<evidence type="ECO:0000313" key="2">
    <source>
        <dbReference type="EMBL" id="MDR6216722.1"/>
    </source>
</evidence>
<dbReference type="Proteomes" id="UP001185331">
    <property type="component" value="Unassembled WGS sequence"/>
</dbReference>
<dbReference type="AlphaFoldDB" id="A0AAE3XA45"/>
<comment type="caution">
    <text evidence="2">The sequence shown here is derived from an EMBL/GenBank/DDBJ whole genome shotgun (WGS) entry which is preliminary data.</text>
</comment>
<feature type="compositionally biased region" description="Basic and acidic residues" evidence="1">
    <location>
        <begin position="16"/>
        <end position="26"/>
    </location>
</feature>
<dbReference type="EMBL" id="JAVDQK010000001">
    <property type="protein sequence ID" value="MDR6216722.1"/>
    <property type="molecule type" value="Genomic_DNA"/>
</dbReference>
<evidence type="ECO:0000256" key="1">
    <source>
        <dbReference type="SAM" id="MobiDB-lite"/>
    </source>
</evidence>
<dbReference type="RefSeq" id="WP_229755627.1">
    <property type="nucleotide sequence ID" value="NZ_BMHJ01000001.1"/>
</dbReference>
<organism evidence="2 3">
    <name type="scientific">Deinococcus soli</name>
    <name type="common">ex Cha et al. 2016</name>
    <dbReference type="NCBI Taxonomy" id="1309411"/>
    <lineage>
        <taxon>Bacteria</taxon>
        <taxon>Thermotogati</taxon>
        <taxon>Deinococcota</taxon>
        <taxon>Deinococci</taxon>
        <taxon>Deinococcales</taxon>
        <taxon>Deinococcaceae</taxon>
        <taxon>Deinococcus</taxon>
    </lineage>
</organism>
<evidence type="ECO:0000313" key="3">
    <source>
        <dbReference type="Proteomes" id="UP001185331"/>
    </source>
</evidence>
<protein>
    <submittedName>
        <fullName evidence="2">Uncharacterized protein</fullName>
    </submittedName>
</protein>